<dbReference type="InterPro" id="IPR014731">
    <property type="entry name" value="ETF_asu_C"/>
</dbReference>
<dbReference type="Pfam" id="PF00766">
    <property type="entry name" value="ETF_alpha"/>
    <property type="match status" value="1"/>
</dbReference>
<gene>
    <name evidence="14" type="ORF">PGTUg99_037247</name>
</gene>
<dbReference type="Gene3D" id="3.40.50.620">
    <property type="entry name" value="HUPs"/>
    <property type="match status" value="1"/>
</dbReference>
<keyword evidence="8" id="KW-0809">Transit peptide</keyword>
<keyword evidence="7" id="KW-0274">FAD</keyword>
<feature type="compositionally biased region" description="Pro residues" evidence="12">
    <location>
        <begin position="30"/>
        <end position="42"/>
    </location>
</feature>
<feature type="region of interest" description="Disordered" evidence="12">
    <location>
        <begin position="1059"/>
        <end position="1130"/>
    </location>
</feature>
<feature type="region of interest" description="Disordered" evidence="12">
    <location>
        <begin position="1168"/>
        <end position="1188"/>
    </location>
</feature>
<evidence type="ECO:0000313" key="14">
    <source>
        <dbReference type="EMBL" id="KAA1127488.1"/>
    </source>
</evidence>
<evidence type="ECO:0000256" key="12">
    <source>
        <dbReference type="SAM" id="MobiDB-lite"/>
    </source>
</evidence>
<keyword evidence="10" id="KW-0496">Mitochondrion</keyword>
<dbReference type="InterPro" id="IPR029035">
    <property type="entry name" value="DHS-like_NAD/FAD-binding_dom"/>
</dbReference>
<evidence type="ECO:0000313" key="15">
    <source>
        <dbReference type="Proteomes" id="UP000325313"/>
    </source>
</evidence>
<feature type="compositionally biased region" description="Polar residues" evidence="12">
    <location>
        <begin position="480"/>
        <end position="508"/>
    </location>
</feature>
<feature type="region of interest" description="Disordered" evidence="12">
    <location>
        <begin position="453"/>
        <end position="523"/>
    </location>
</feature>
<evidence type="ECO:0000256" key="5">
    <source>
        <dbReference type="ARBA" id="ARBA00022448"/>
    </source>
</evidence>
<dbReference type="InterPro" id="IPR033947">
    <property type="entry name" value="ETF_alpha_N"/>
</dbReference>
<dbReference type="InterPro" id="IPR001308">
    <property type="entry name" value="ETF_a/FixB"/>
</dbReference>
<dbReference type="GO" id="GO:0050660">
    <property type="term" value="F:flavin adenine dinucleotide binding"/>
    <property type="evidence" value="ECO:0007669"/>
    <property type="project" value="InterPro"/>
</dbReference>
<dbReference type="FunFam" id="3.40.50.620:FF:000423">
    <property type="entry name" value="Electron transfer flavoprotein alpha subunit"/>
    <property type="match status" value="1"/>
</dbReference>
<dbReference type="FunFam" id="3.40.50.1220:FF:000001">
    <property type="entry name" value="Electron transfer flavoprotein, alpha subunit"/>
    <property type="match status" value="1"/>
</dbReference>
<keyword evidence="5" id="KW-0813">Transport</keyword>
<evidence type="ECO:0000256" key="11">
    <source>
        <dbReference type="ARBA" id="ARBA00025416"/>
    </source>
</evidence>
<feature type="region of interest" description="Disordered" evidence="12">
    <location>
        <begin position="890"/>
        <end position="1011"/>
    </location>
</feature>
<comment type="function">
    <text evidence="11">The electron transfer flavoprotein serves as a specific electron acceptor for several dehydrogenases, including five acyl-CoA dehydrogenases, glutaryl-CoA and sarcosine dehydrogenase. It transfers the electrons to the main mitochondrial respiratory chain via ETF-ubiquinone oxidoreductase (ETF dehydrogenase).</text>
</comment>
<name>A0A5B0RQI0_PUCGR</name>
<feature type="compositionally biased region" description="Low complexity" evidence="12">
    <location>
        <begin position="509"/>
        <end position="519"/>
    </location>
</feature>
<dbReference type="Proteomes" id="UP000325313">
    <property type="component" value="Unassembled WGS sequence"/>
</dbReference>
<feature type="compositionally biased region" description="Low complexity" evidence="12">
    <location>
        <begin position="1113"/>
        <end position="1125"/>
    </location>
</feature>
<dbReference type="PANTHER" id="PTHR43153">
    <property type="entry name" value="ELECTRON TRANSFER FLAVOPROTEIN ALPHA"/>
    <property type="match status" value="1"/>
</dbReference>
<feature type="compositionally biased region" description="Basic and acidic residues" evidence="12">
    <location>
        <begin position="1084"/>
        <end position="1095"/>
    </location>
</feature>
<feature type="region of interest" description="Disordered" evidence="12">
    <location>
        <begin position="1"/>
        <end position="60"/>
    </location>
</feature>
<feature type="compositionally biased region" description="Polar residues" evidence="12">
    <location>
        <begin position="1348"/>
        <end position="1368"/>
    </location>
</feature>
<feature type="compositionally biased region" description="Low complexity" evidence="12">
    <location>
        <begin position="912"/>
        <end position="934"/>
    </location>
</feature>
<evidence type="ECO:0000256" key="1">
    <source>
        <dbReference type="ARBA" id="ARBA00004305"/>
    </source>
</evidence>
<feature type="domain" description="Electron transfer flavoprotein alpha/beta-subunit N-terminal" evidence="13">
    <location>
        <begin position="92"/>
        <end position="285"/>
    </location>
</feature>
<feature type="compositionally biased region" description="Low complexity" evidence="12">
    <location>
        <begin position="784"/>
        <end position="802"/>
    </location>
</feature>
<feature type="compositionally biased region" description="Basic and acidic residues" evidence="12">
    <location>
        <begin position="958"/>
        <end position="981"/>
    </location>
</feature>
<protein>
    <recommendedName>
        <fullName evidence="4">Probable electron transfer flavoprotein subunit alpha, mitochondrial</fullName>
    </recommendedName>
</protein>
<dbReference type="SMART" id="SM00893">
    <property type="entry name" value="ETF"/>
    <property type="match status" value="1"/>
</dbReference>
<accession>A0A5B0RQI0</accession>
<evidence type="ECO:0000256" key="6">
    <source>
        <dbReference type="ARBA" id="ARBA00022630"/>
    </source>
</evidence>
<dbReference type="InterPro" id="IPR014730">
    <property type="entry name" value="ETF_a/b_N"/>
</dbReference>
<dbReference type="SUPFAM" id="SSF52402">
    <property type="entry name" value="Adenine nucleotide alpha hydrolases-like"/>
    <property type="match status" value="1"/>
</dbReference>
<dbReference type="CDD" id="cd01715">
    <property type="entry name" value="ETF_alpha"/>
    <property type="match status" value="1"/>
</dbReference>
<feature type="region of interest" description="Disordered" evidence="12">
    <location>
        <begin position="1261"/>
        <end position="1370"/>
    </location>
</feature>
<feature type="region of interest" description="Disordered" evidence="12">
    <location>
        <begin position="687"/>
        <end position="747"/>
    </location>
</feature>
<feature type="region of interest" description="Disordered" evidence="12">
    <location>
        <begin position="1219"/>
        <end position="1242"/>
    </location>
</feature>
<evidence type="ECO:0000256" key="10">
    <source>
        <dbReference type="ARBA" id="ARBA00023128"/>
    </source>
</evidence>
<comment type="caution">
    <text evidence="14">The sequence shown here is derived from an EMBL/GenBank/DDBJ whole genome shotgun (WGS) entry which is preliminary data.</text>
</comment>
<feature type="compositionally biased region" description="Polar residues" evidence="12">
    <location>
        <begin position="890"/>
        <end position="899"/>
    </location>
</feature>
<evidence type="ECO:0000256" key="8">
    <source>
        <dbReference type="ARBA" id="ARBA00022946"/>
    </source>
</evidence>
<comment type="subcellular location">
    <subcellularLocation>
        <location evidence="1">Mitochondrion matrix</location>
    </subcellularLocation>
</comment>
<dbReference type="PROSITE" id="PS00696">
    <property type="entry name" value="ETF_ALPHA"/>
    <property type="match status" value="1"/>
</dbReference>
<dbReference type="GO" id="GO:0033539">
    <property type="term" value="P:fatty acid beta-oxidation using acyl-CoA dehydrogenase"/>
    <property type="evidence" value="ECO:0007669"/>
    <property type="project" value="TreeGrafter"/>
</dbReference>
<comment type="subunit">
    <text evidence="3">Heterodimer of an alpha and a beta subunit.</text>
</comment>
<evidence type="ECO:0000256" key="2">
    <source>
        <dbReference type="ARBA" id="ARBA00005817"/>
    </source>
</evidence>
<dbReference type="Pfam" id="PF01012">
    <property type="entry name" value="ETF"/>
    <property type="match status" value="1"/>
</dbReference>
<dbReference type="InterPro" id="IPR014729">
    <property type="entry name" value="Rossmann-like_a/b/a_fold"/>
</dbReference>
<organism evidence="14 15">
    <name type="scientific">Puccinia graminis f. sp. tritici</name>
    <dbReference type="NCBI Taxonomy" id="56615"/>
    <lineage>
        <taxon>Eukaryota</taxon>
        <taxon>Fungi</taxon>
        <taxon>Dikarya</taxon>
        <taxon>Basidiomycota</taxon>
        <taxon>Pucciniomycotina</taxon>
        <taxon>Pucciniomycetes</taxon>
        <taxon>Pucciniales</taxon>
        <taxon>Pucciniaceae</taxon>
        <taxon>Puccinia</taxon>
    </lineage>
</organism>
<sequence>MTELRRRSRLGNRIFCDGSGTSDALSRSLDPPPPPPPPPPPRTTTTTTTTTTKIAHQSREMLSSRLTRAGRGALNASLNRAFSSALTRQASSLVFIEHRDGKINPATLSALNAAQQIDDNQIVGFISGSSQTLGFQKAVELAAKLPISKLLVKEDDSLERYVAEPLAPVITSIVKSRSISHLIGGSSSVTKNVFPRIAAQLDVSQISEVMKIIDGRTFVRPIYAGNAMMTVSSEAAIQVLTVRTASFEPIKMDENATGSVEIEKLNEEGEKKKTTTGGSQWEDEVLAKSARPELGSAKRIVSGGRGVKNKENFDQVLTPLADKLNSAIGASRAAVDSGFADNSLQVGQTGKVVSPELYIAVGISGAIQHLAGMKDSKTIVAINKDPEAPIFQVADIGLVADLFEAVPLGTRPGVNSRCTESDGMMVMMMMMSDDEVGDITQETQRNGNQLTLLGINHPHTKKERKRAMSSSSNSPLHHSFINNRQPRSNGLPYSSTLTPNHRPSRSLQTNITTNNNNSTAPSRSLITVLPPASLPSNPPQVRSSTLCSGYGPPSGFSRGILIPLYPTLAAQMTAIAREYGLPSTGGMMVYMIEASPQLGELAKHMVGGPKISEAAWNILWSGIFEEEEAEAFERELLQRDQLYSEPASRQYYTNNNPEADLNEDHEEIEEEEALNSSLEDIVGSAIDFPIPPAHHRPSLTPSTQDLHHPHNNHPAQTSSISSSDDPRLHHTHTTSTIQRRIPSRQRTDDRFKLADRLIHHAHSHSSIISNKINPTRVSSSADLTSRPTSPTSVRPPFRSTRPIRPAHHPAPMSDRGSSYSASSLRPRRIGAGMIVGKIEFDIDCSRSSGRWYQQWLNPSSKLPRNDYSSSTTPVSADCSRPLLLPNLITQRSQSSTSPNLPLEKESPTSHFNNSLRSTELSSSSSRNQNDNSHSFLAFDDPAPLSGSDLSRSQLALDKSTDTPDRSKDYRNSTKLTSEKYPLDSGRIFYSSETRGEKSSPPGEGNESRRVGGRIVSDKHRQAISLIEAQAKHQSLVEQIDAQLSSPIKLEPVPQHHSYGFGNLTSTTTTTTLPGLSLEVSNRPDLADSRYKRNEQGSHSSCTSSPDTDPANMTHSSTGSTSSNSSVDVPDNQELLLPGLWASKRSSSMAIEANLKELEQALVSLSPRALRSSGPNPLPSPISLASSSSNPLPIATQPSNNLLAGSSICSPEYLIHAGPNKNRLNSSSSSSALLQSSNQEQRGGMSKFFDSLQESYQEIKARSSLLPPQPQHSSSSSSASSSTPSGSSALSAAEVPVGNTSGYTREDVRETQAPTSPLPTITSFSSNPTPILTPDPTPTTTTTTTTATSNRRNNSFKLPPRTTSFFRKNSSSSSAASSTIALTPLSSSISSTSHPNPDGFVSKAATLVVGKFRNHSGHFAGFASPAAVASPKRKITLENLAASVRDI</sequence>
<dbReference type="GO" id="GO:0005759">
    <property type="term" value="C:mitochondrial matrix"/>
    <property type="evidence" value="ECO:0007669"/>
    <property type="project" value="UniProtKB-SubCell"/>
</dbReference>
<comment type="similarity">
    <text evidence="2">Belongs to the ETF alpha-subunit/FixB family.</text>
</comment>
<evidence type="ECO:0000256" key="9">
    <source>
        <dbReference type="ARBA" id="ARBA00022982"/>
    </source>
</evidence>
<feature type="region of interest" description="Disordered" evidence="12">
    <location>
        <begin position="765"/>
        <end position="824"/>
    </location>
</feature>
<dbReference type="Gene3D" id="3.40.50.1220">
    <property type="entry name" value="TPP-binding domain"/>
    <property type="match status" value="1"/>
</dbReference>
<evidence type="ECO:0000256" key="7">
    <source>
        <dbReference type="ARBA" id="ARBA00022827"/>
    </source>
</evidence>
<feature type="compositionally biased region" description="Low complexity" evidence="12">
    <location>
        <begin position="1262"/>
        <end position="1292"/>
    </location>
</feature>
<feature type="compositionally biased region" description="Low complexity" evidence="12">
    <location>
        <begin position="1337"/>
        <end position="1347"/>
    </location>
</feature>
<feature type="compositionally biased region" description="Low complexity" evidence="12">
    <location>
        <begin position="43"/>
        <end position="52"/>
    </location>
</feature>
<dbReference type="GO" id="GO:0009055">
    <property type="term" value="F:electron transfer activity"/>
    <property type="evidence" value="ECO:0007669"/>
    <property type="project" value="InterPro"/>
</dbReference>
<proteinExistence type="inferred from homology"/>
<dbReference type="InterPro" id="IPR018206">
    <property type="entry name" value="ETF_asu_C_CS"/>
</dbReference>
<keyword evidence="9" id="KW-0249">Electron transport</keyword>
<feature type="compositionally biased region" description="Basic residues" evidence="12">
    <location>
        <begin position="1"/>
        <end position="10"/>
    </location>
</feature>
<feature type="compositionally biased region" description="Polar residues" evidence="12">
    <location>
        <begin position="1311"/>
        <end position="1326"/>
    </location>
</feature>
<dbReference type="PANTHER" id="PTHR43153:SF1">
    <property type="entry name" value="ELECTRON TRANSFER FLAVOPROTEIN SUBUNIT ALPHA, MITOCHONDRIAL"/>
    <property type="match status" value="1"/>
</dbReference>
<evidence type="ECO:0000256" key="4">
    <source>
        <dbReference type="ARBA" id="ARBA00020656"/>
    </source>
</evidence>
<keyword evidence="6" id="KW-0285">Flavoprotein</keyword>
<feature type="compositionally biased region" description="Polar residues" evidence="12">
    <location>
        <begin position="770"/>
        <end position="783"/>
    </location>
</feature>
<evidence type="ECO:0000256" key="3">
    <source>
        <dbReference type="ARBA" id="ARBA00011355"/>
    </source>
</evidence>
<feature type="compositionally biased region" description="Polar residues" evidence="12">
    <location>
        <begin position="713"/>
        <end position="723"/>
    </location>
</feature>
<feature type="compositionally biased region" description="Polar residues" evidence="12">
    <location>
        <begin position="1096"/>
        <end position="1112"/>
    </location>
</feature>
<dbReference type="EMBL" id="VDEP01000169">
    <property type="protein sequence ID" value="KAA1127488.1"/>
    <property type="molecule type" value="Genomic_DNA"/>
</dbReference>
<reference evidence="14 15" key="1">
    <citation type="submission" date="2019-05" db="EMBL/GenBank/DDBJ databases">
        <title>Emergence of the Ug99 lineage of the wheat stem rust pathogen through somatic hybridization.</title>
        <authorList>
            <person name="Li F."/>
            <person name="Upadhyaya N.M."/>
            <person name="Sperschneider J."/>
            <person name="Matny O."/>
            <person name="Nguyen-Phuc H."/>
            <person name="Mago R."/>
            <person name="Raley C."/>
            <person name="Miller M.E."/>
            <person name="Silverstein K.A.T."/>
            <person name="Henningsen E."/>
            <person name="Hirsch C.D."/>
            <person name="Visser B."/>
            <person name="Pretorius Z.A."/>
            <person name="Steffenson B.J."/>
            <person name="Schwessinger B."/>
            <person name="Dodds P.N."/>
            <person name="Figueroa M."/>
        </authorList>
    </citation>
    <scope>NUCLEOTIDE SEQUENCE [LARGE SCALE GENOMIC DNA]</scope>
    <source>
        <strain evidence="14 15">Ug99</strain>
    </source>
</reference>
<evidence type="ECO:0000259" key="13">
    <source>
        <dbReference type="SMART" id="SM00893"/>
    </source>
</evidence>
<feature type="compositionally biased region" description="Low complexity" evidence="12">
    <location>
        <begin position="1221"/>
        <end position="1240"/>
    </location>
</feature>
<feature type="compositionally biased region" description="Basic residues" evidence="12">
    <location>
        <begin position="458"/>
        <end position="467"/>
    </location>
</feature>
<dbReference type="SUPFAM" id="SSF52467">
    <property type="entry name" value="DHS-like NAD/FAD-binding domain"/>
    <property type="match status" value="1"/>
</dbReference>